<reference evidence="2" key="1">
    <citation type="submission" date="2017-07" db="EMBL/GenBank/DDBJ databases">
        <title>Taro Niue Genome Assembly and Annotation.</title>
        <authorList>
            <person name="Atibalentja N."/>
            <person name="Keating K."/>
            <person name="Fields C.J."/>
        </authorList>
    </citation>
    <scope>NUCLEOTIDE SEQUENCE</scope>
    <source>
        <strain evidence="2">Niue_2</strain>
        <tissue evidence="2">Leaf</tissue>
    </source>
</reference>
<proteinExistence type="inferred from homology"/>
<accession>A0A843XB88</accession>
<dbReference type="GO" id="GO:0006508">
    <property type="term" value="P:proteolysis"/>
    <property type="evidence" value="ECO:0007669"/>
    <property type="project" value="InterPro"/>
</dbReference>
<name>A0A843XB88_COLES</name>
<feature type="non-terminal residue" evidence="2">
    <location>
        <position position="1"/>
    </location>
</feature>
<keyword evidence="3" id="KW-1185">Reference proteome</keyword>
<comment type="caution">
    <text evidence="2">The sequence shown here is derived from an EMBL/GenBank/DDBJ whole genome shotgun (WGS) entry which is preliminary data.</text>
</comment>
<dbReference type="GO" id="GO:0004185">
    <property type="term" value="F:serine-type carboxypeptidase activity"/>
    <property type="evidence" value="ECO:0007669"/>
    <property type="project" value="InterPro"/>
</dbReference>
<sequence>GWATFFCLDRDSRGHLLRLLRRPREGDPWRCSSVDILAREIPGGFLRCSYVGRCSSVDILAREILGGFLRCSSVGRCSSVDILAREIPRLAVQILLGVGMLLEGIFGAAVGSTASVLNLGKYAAFFEAHPNYLKNEFYVTGESYAGHYIPALAERIHRGNKEK</sequence>
<evidence type="ECO:0008006" key="4">
    <source>
        <dbReference type="Google" id="ProtNLM"/>
    </source>
</evidence>
<comment type="similarity">
    <text evidence="1">Belongs to the peptidase S10 family.</text>
</comment>
<dbReference type="PROSITE" id="PS00131">
    <property type="entry name" value="CARBOXYPEPT_SER_SER"/>
    <property type="match status" value="1"/>
</dbReference>
<dbReference type="SUPFAM" id="SSF53474">
    <property type="entry name" value="alpha/beta-Hydrolases"/>
    <property type="match status" value="1"/>
</dbReference>
<dbReference type="InterPro" id="IPR018202">
    <property type="entry name" value="Ser_caboxypep_ser_AS"/>
</dbReference>
<gene>
    <name evidence="2" type="ORF">Taro_049545</name>
</gene>
<dbReference type="Pfam" id="PF00450">
    <property type="entry name" value="Peptidase_S10"/>
    <property type="match status" value="1"/>
</dbReference>
<dbReference type="AlphaFoldDB" id="A0A843XB88"/>
<dbReference type="Proteomes" id="UP000652761">
    <property type="component" value="Unassembled WGS sequence"/>
</dbReference>
<dbReference type="InterPro" id="IPR029058">
    <property type="entry name" value="AB_hydrolase_fold"/>
</dbReference>
<dbReference type="Gene3D" id="3.40.50.1820">
    <property type="entry name" value="alpha/beta hydrolase"/>
    <property type="match status" value="1"/>
</dbReference>
<protein>
    <recommendedName>
        <fullName evidence="4">Carboxypeptidase</fullName>
    </recommendedName>
</protein>
<dbReference type="InterPro" id="IPR001563">
    <property type="entry name" value="Peptidase_S10"/>
</dbReference>
<evidence type="ECO:0000256" key="1">
    <source>
        <dbReference type="ARBA" id="ARBA00009431"/>
    </source>
</evidence>
<evidence type="ECO:0000313" key="2">
    <source>
        <dbReference type="EMBL" id="MQM16586.1"/>
    </source>
</evidence>
<evidence type="ECO:0000313" key="3">
    <source>
        <dbReference type="Proteomes" id="UP000652761"/>
    </source>
</evidence>
<organism evidence="2 3">
    <name type="scientific">Colocasia esculenta</name>
    <name type="common">Wild taro</name>
    <name type="synonym">Arum esculentum</name>
    <dbReference type="NCBI Taxonomy" id="4460"/>
    <lineage>
        <taxon>Eukaryota</taxon>
        <taxon>Viridiplantae</taxon>
        <taxon>Streptophyta</taxon>
        <taxon>Embryophyta</taxon>
        <taxon>Tracheophyta</taxon>
        <taxon>Spermatophyta</taxon>
        <taxon>Magnoliopsida</taxon>
        <taxon>Liliopsida</taxon>
        <taxon>Araceae</taxon>
        <taxon>Aroideae</taxon>
        <taxon>Colocasieae</taxon>
        <taxon>Colocasia</taxon>
    </lineage>
</organism>
<dbReference type="EMBL" id="NMUH01007074">
    <property type="protein sequence ID" value="MQM16586.1"/>
    <property type="molecule type" value="Genomic_DNA"/>
</dbReference>
<dbReference type="OrthoDB" id="1731300at2759"/>